<evidence type="ECO:0000313" key="1">
    <source>
        <dbReference type="EMBL" id="SET68861.1"/>
    </source>
</evidence>
<evidence type="ECO:0000313" key="2">
    <source>
        <dbReference type="Proteomes" id="UP000199345"/>
    </source>
</evidence>
<keyword evidence="2" id="KW-1185">Reference proteome</keyword>
<dbReference type="RefSeq" id="WP_090662132.1">
    <property type="nucleotide sequence ID" value="NZ_FOIA01000065.1"/>
</dbReference>
<reference evidence="2" key="1">
    <citation type="submission" date="2016-10" db="EMBL/GenBank/DDBJ databases">
        <authorList>
            <person name="Varghese N."/>
            <person name="Submissions S."/>
        </authorList>
    </citation>
    <scope>NUCLEOTIDE SEQUENCE [LARGE SCALE GENOMIC DNA]</scope>
    <source>
        <strain evidence="2">Nm71</strain>
    </source>
</reference>
<dbReference type="Proteomes" id="UP000199345">
    <property type="component" value="Unassembled WGS sequence"/>
</dbReference>
<protein>
    <submittedName>
        <fullName evidence="1">Uncharacterized protein</fullName>
    </submittedName>
</protein>
<gene>
    <name evidence="1" type="ORF">SAMN05216326_1651</name>
</gene>
<proteinExistence type="predicted"/>
<sequence>MTTLSKENILYGELVKGCESVQIQQVEGGWKVIRLSEGKNEGEVCLRKKQSYCIGKDQFIDYFVYWKYTDNGYQPDSYRFVGFR</sequence>
<accession>A0A1I0GF16</accession>
<dbReference type="EMBL" id="FOIA01000065">
    <property type="protein sequence ID" value="SET68861.1"/>
    <property type="molecule type" value="Genomic_DNA"/>
</dbReference>
<dbReference type="AlphaFoldDB" id="A0A1I0GF16"/>
<name>A0A1I0GF16_9PROT</name>
<organism evidence="1 2">
    <name type="scientific">Nitrosomonas marina</name>
    <dbReference type="NCBI Taxonomy" id="917"/>
    <lineage>
        <taxon>Bacteria</taxon>
        <taxon>Pseudomonadati</taxon>
        <taxon>Pseudomonadota</taxon>
        <taxon>Betaproteobacteria</taxon>
        <taxon>Nitrosomonadales</taxon>
        <taxon>Nitrosomonadaceae</taxon>
        <taxon>Nitrosomonas</taxon>
    </lineage>
</organism>